<name>A0A1I7IMT3_9BACT</name>
<dbReference type="EMBL" id="FPCA01000002">
    <property type="protein sequence ID" value="SFU74228.1"/>
    <property type="molecule type" value="Genomic_DNA"/>
</dbReference>
<sequence length="283" mass="33483">MHLNFNKIFVIQSLNPDREKLTGTLLYNEVLQFFKYKYPDKDAELIDVDDKEQLFNALQNIEHDCLVLNVKPIIHFEVHGLEGGSGIALNFGQVSWIELNKYFTKINIASSWNLYLTMAVCYGSYAMQLIKPISPAPFAGIVGSFNLIEENDLYIRYHNFYSELLGALNFDTALEALYRTNPNLPNGYGYIGSERMFKNVYQDYFDKEFSQSAMKRRFDNAVKDSSKKFINRKDKRQQAKQFRRLLLQTKKRYYTEHKAKFFMFEKYPEHEKMYCLGWEPKYR</sequence>
<evidence type="ECO:0000313" key="2">
    <source>
        <dbReference type="Proteomes" id="UP000182491"/>
    </source>
</evidence>
<evidence type="ECO:0000313" key="1">
    <source>
        <dbReference type="EMBL" id="SFU74228.1"/>
    </source>
</evidence>
<dbReference type="OrthoDB" id="1064164at2"/>
<accession>A0A1I7IMT3</accession>
<reference evidence="2" key="1">
    <citation type="submission" date="2016-10" db="EMBL/GenBank/DDBJ databases">
        <authorList>
            <person name="Varghese N."/>
        </authorList>
    </citation>
    <scope>NUCLEOTIDE SEQUENCE [LARGE SCALE GENOMIC DNA]</scope>
    <source>
        <strain evidence="2">DSM 18820</strain>
    </source>
</reference>
<proteinExistence type="predicted"/>
<dbReference type="Proteomes" id="UP000182491">
    <property type="component" value="Unassembled WGS sequence"/>
</dbReference>
<keyword evidence="2" id="KW-1185">Reference proteome</keyword>
<organism evidence="1 2">
    <name type="scientific">Pontibacter akesuensis</name>
    <dbReference type="NCBI Taxonomy" id="388950"/>
    <lineage>
        <taxon>Bacteria</taxon>
        <taxon>Pseudomonadati</taxon>
        <taxon>Bacteroidota</taxon>
        <taxon>Cytophagia</taxon>
        <taxon>Cytophagales</taxon>
        <taxon>Hymenobacteraceae</taxon>
        <taxon>Pontibacter</taxon>
    </lineage>
</organism>
<protein>
    <submittedName>
        <fullName evidence="1">Uncharacterized protein</fullName>
    </submittedName>
</protein>
<dbReference type="RefSeq" id="WP_074937213.1">
    <property type="nucleotide sequence ID" value="NZ_BMXC01000002.1"/>
</dbReference>
<dbReference type="AlphaFoldDB" id="A0A1I7IMT3"/>
<gene>
    <name evidence="1" type="ORF">SAMN04487941_2332</name>
</gene>